<dbReference type="PANTHER" id="PTHR36322:SF3">
    <property type="entry name" value="TRANSMEMBRANE PROTEIN"/>
    <property type="match status" value="1"/>
</dbReference>
<evidence type="ECO:0000313" key="3">
    <source>
        <dbReference type="Proteomes" id="UP000325577"/>
    </source>
</evidence>
<gene>
    <name evidence="2" type="ORF">F0562_028285</name>
</gene>
<dbReference type="AlphaFoldDB" id="A0A5J5BA91"/>
<reference evidence="2 3" key="1">
    <citation type="submission" date="2019-09" db="EMBL/GenBank/DDBJ databases">
        <title>A chromosome-level genome assembly of the Chinese tupelo Nyssa sinensis.</title>
        <authorList>
            <person name="Yang X."/>
            <person name="Kang M."/>
            <person name="Yang Y."/>
            <person name="Xiong H."/>
            <person name="Wang M."/>
            <person name="Zhang Z."/>
            <person name="Wang Z."/>
            <person name="Wu H."/>
            <person name="Ma T."/>
            <person name="Liu J."/>
            <person name="Xi Z."/>
        </authorList>
    </citation>
    <scope>NUCLEOTIDE SEQUENCE [LARGE SCALE GENOMIC DNA]</scope>
    <source>
        <strain evidence="2">J267</strain>
        <tissue evidence="2">Leaf</tissue>
    </source>
</reference>
<feature type="transmembrane region" description="Helical" evidence="1">
    <location>
        <begin position="50"/>
        <end position="71"/>
    </location>
</feature>
<sequence length="173" mass="19546">MRKDKRGHQALLILPNDDDYDEDDAHHPTTPITSAAMMLSSWLRTRRTRYLFLALCSPLLLPFLCASFPFLCAAEICLRLCHRRRSSRLKAHPPEGNLQDRGGDGLRRYEEGGGVESEGVDEVRLLQRYLEDQLLLVVGSVYDCGDDEDGNCGLDDEDDVEFFGSSRSRLLPC</sequence>
<dbReference type="PANTHER" id="PTHR36322">
    <property type="entry name" value="TRANSMEMBRANE PROTEIN"/>
    <property type="match status" value="1"/>
</dbReference>
<dbReference type="EMBL" id="CM018038">
    <property type="protein sequence ID" value="KAA8538677.1"/>
    <property type="molecule type" value="Genomic_DNA"/>
</dbReference>
<organism evidence="2 3">
    <name type="scientific">Nyssa sinensis</name>
    <dbReference type="NCBI Taxonomy" id="561372"/>
    <lineage>
        <taxon>Eukaryota</taxon>
        <taxon>Viridiplantae</taxon>
        <taxon>Streptophyta</taxon>
        <taxon>Embryophyta</taxon>
        <taxon>Tracheophyta</taxon>
        <taxon>Spermatophyta</taxon>
        <taxon>Magnoliopsida</taxon>
        <taxon>eudicotyledons</taxon>
        <taxon>Gunneridae</taxon>
        <taxon>Pentapetalae</taxon>
        <taxon>asterids</taxon>
        <taxon>Cornales</taxon>
        <taxon>Nyssaceae</taxon>
        <taxon>Nyssa</taxon>
    </lineage>
</organism>
<dbReference type="Proteomes" id="UP000325577">
    <property type="component" value="Linkage Group LG15"/>
</dbReference>
<keyword evidence="1" id="KW-0812">Transmembrane</keyword>
<keyword evidence="3" id="KW-1185">Reference proteome</keyword>
<name>A0A5J5BA91_9ASTE</name>
<evidence type="ECO:0000256" key="1">
    <source>
        <dbReference type="SAM" id="Phobius"/>
    </source>
</evidence>
<accession>A0A5J5BA91</accession>
<protein>
    <submittedName>
        <fullName evidence="2">Uncharacterized protein</fullName>
    </submittedName>
</protein>
<evidence type="ECO:0000313" key="2">
    <source>
        <dbReference type="EMBL" id="KAA8538677.1"/>
    </source>
</evidence>
<keyword evidence="1" id="KW-1133">Transmembrane helix</keyword>
<keyword evidence="1" id="KW-0472">Membrane</keyword>
<proteinExistence type="predicted"/>